<name>G0J277_CYCMS</name>
<gene>
    <name evidence="1" type="ordered locus">Cycma_1380</name>
</gene>
<dbReference type="EMBL" id="CP002955">
    <property type="protein sequence ID" value="AEL25151.1"/>
    <property type="molecule type" value="Genomic_DNA"/>
</dbReference>
<proteinExistence type="predicted"/>
<evidence type="ECO:0000313" key="2">
    <source>
        <dbReference type="Proteomes" id="UP000001635"/>
    </source>
</evidence>
<dbReference type="KEGG" id="cmr:Cycma_1380"/>
<organism evidence="1 2">
    <name type="scientific">Cyclobacterium marinum (strain ATCC 25205 / DSM 745 / LMG 13164 / NCIMB 1802)</name>
    <name type="common">Flectobacillus marinus</name>
    <dbReference type="NCBI Taxonomy" id="880070"/>
    <lineage>
        <taxon>Bacteria</taxon>
        <taxon>Pseudomonadati</taxon>
        <taxon>Bacteroidota</taxon>
        <taxon>Cytophagia</taxon>
        <taxon>Cytophagales</taxon>
        <taxon>Cyclobacteriaceae</taxon>
        <taxon>Cyclobacterium</taxon>
    </lineage>
</organism>
<dbReference type="Proteomes" id="UP000001635">
    <property type="component" value="Chromosome"/>
</dbReference>
<reference evidence="2" key="1">
    <citation type="submission" date="2011-07" db="EMBL/GenBank/DDBJ databases">
        <title>The complete genome of Cyclobacterium marinum DSM 745.</title>
        <authorList>
            <person name="Lucas S."/>
            <person name="Han J."/>
            <person name="Lapidus A."/>
            <person name="Bruce D."/>
            <person name="Goodwin L."/>
            <person name="Pitluck S."/>
            <person name="Peters L."/>
            <person name="Kyrpides N."/>
            <person name="Mavromatis K."/>
            <person name="Ivanova N."/>
            <person name="Ovchinnikova G."/>
            <person name="Chertkov O."/>
            <person name="Detter J.C."/>
            <person name="Tapia R."/>
            <person name="Han C."/>
            <person name="Land M."/>
            <person name="Hauser L."/>
            <person name="Markowitz V."/>
            <person name="Cheng J.-F."/>
            <person name="Hugenholtz P."/>
            <person name="Woyke T."/>
            <person name="Wu D."/>
            <person name="Tindall B."/>
            <person name="Schuetze A."/>
            <person name="Brambilla E."/>
            <person name="Klenk H.-P."/>
            <person name="Eisen J.A."/>
        </authorList>
    </citation>
    <scope>NUCLEOTIDE SEQUENCE [LARGE SCALE GENOMIC DNA]</scope>
    <source>
        <strain evidence="2">ATCC 25205 / DSM 745 / LMG 13164 / NCIMB 1802</strain>
    </source>
</reference>
<evidence type="ECO:0000313" key="1">
    <source>
        <dbReference type="EMBL" id="AEL25151.1"/>
    </source>
</evidence>
<accession>G0J277</accession>
<protein>
    <submittedName>
        <fullName evidence="1">Uncharacterized protein</fullName>
    </submittedName>
</protein>
<keyword evidence="2" id="KW-1185">Reference proteome</keyword>
<dbReference type="HOGENOM" id="CLU_3232522_0_0_10"/>
<dbReference type="AlphaFoldDB" id="G0J277"/>
<sequence>MNHSLAKQKKLGRKGLKQFFVFNAIEQSILLISIRPKKVNGIE</sequence>